<sequence>QGRCSFIALELVADRLGAPDWFSWHLVEQFYAERAARGAPISEGGVVWTTLQTFIRRLNAAARAVDGPEICMDTVAVNQRQAVLSGPNTLLVLAGFAPYPARCSHAYVLGVTVTGRYASDDEAARVALVDYAYPWLGGLQFVRRLVLRR</sequence>
<dbReference type="OrthoDB" id="117226at2759"/>
<comment type="caution">
    <text evidence="1">The sequence shown here is derived from an EMBL/GenBank/DDBJ whole genome shotgun (WGS) entry which is preliminary data.</text>
</comment>
<gene>
    <name evidence="1" type="ORF">JG687_00014096</name>
</gene>
<reference evidence="1" key="1">
    <citation type="submission" date="2021-01" db="EMBL/GenBank/DDBJ databases">
        <title>Phytophthora aleatoria, a newly-described species from Pinus radiata is distinct from Phytophthora cactorum isolates based on comparative genomics.</title>
        <authorList>
            <person name="Mcdougal R."/>
            <person name="Panda P."/>
            <person name="Williams N."/>
            <person name="Studholme D.J."/>
        </authorList>
    </citation>
    <scope>NUCLEOTIDE SEQUENCE</scope>
    <source>
        <strain evidence="1">NZFS 3830</strain>
    </source>
</reference>
<accession>A0A8T1TXG9</accession>
<protein>
    <submittedName>
        <fullName evidence="1">Uncharacterized protein</fullName>
    </submittedName>
</protein>
<dbReference type="AlphaFoldDB" id="A0A8T1TXG9"/>
<evidence type="ECO:0000313" key="1">
    <source>
        <dbReference type="EMBL" id="KAG6950693.1"/>
    </source>
</evidence>
<organism evidence="1 2">
    <name type="scientific">Phytophthora cactorum</name>
    <dbReference type="NCBI Taxonomy" id="29920"/>
    <lineage>
        <taxon>Eukaryota</taxon>
        <taxon>Sar</taxon>
        <taxon>Stramenopiles</taxon>
        <taxon>Oomycota</taxon>
        <taxon>Peronosporomycetes</taxon>
        <taxon>Peronosporales</taxon>
        <taxon>Peronosporaceae</taxon>
        <taxon>Phytophthora</taxon>
    </lineage>
</organism>
<feature type="non-terminal residue" evidence="1">
    <location>
        <position position="1"/>
    </location>
</feature>
<evidence type="ECO:0000313" key="2">
    <source>
        <dbReference type="Proteomes" id="UP000688947"/>
    </source>
</evidence>
<dbReference type="EMBL" id="JAENGZ010001101">
    <property type="protein sequence ID" value="KAG6950693.1"/>
    <property type="molecule type" value="Genomic_DNA"/>
</dbReference>
<dbReference type="Proteomes" id="UP000688947">
    <property type="component" value="Unassembled WGS sequence"/>
</dbReference>
<dbReference type="VEuPathDB" id="FungiDB:PC110_g23137"/>
<proteinExistence type="predicted"/>
<name>A0A8T1TXG9_9STRA</name>